<dbReference type="PANTHER" id="PTHR34978:SF3">
    <property type="entry name" value="SLR0241 PROTEIN"/>
    <property type="match status" value="1"/>
</dbReference>
<reference evidence="9" key="1">
    <citation type="journal article" date="2010" name="PLoS Genet.">
        <title>The genome of a pathogenic rhodococcus: cooptive virulence underpinned by key gene acquisitions.</title>
        <authorList>
            <person name="Letek M."/>
            <person name="Gonzalez P."/>
            <person name="Macarthur I."/>
            <person name="Rodriguez H."/>
            <person name="Freeman T.C."/>
            <person name="Valero-Rello A."/>
            <person name="Blanco M."/>
            <person name="Buckley T."/>
            <person name="Cherevach I."/>
            <person name="Fahey R."/>
            <person name="Hapeshi A."/>
            <person name="Holdstock J."/>
            <person name="Leadon D."/>
            <person name="Navas J."/>
            <person name="Ocampo A."/>
            <person name="Quail M.A."/>
            <person name="Sanders M."/>
            <person name="Scortti M.M."/>
            <person name="Prescott J.F."/>
            <person name="Fogarty U."/>
            <person name="Meijer W.G."/>
            <person name="Parkhill J."/>
            <person name="Bentley S.D."/>
            <person name="Vazquez-Boland J.A."/>
        </authorList>
    </citation>
    <scope>NUCLEOTIDE SEQUENCE [LARGE SCALE GENOMIC DNA]</scope>
    <source>
        <strain evidence="9 10">103S</strain>
    </source>
</reference>
<organism evidence="9">
    <name type="scientific">Rhodococcus hoagii (strain 103S)</name>
    <name type="common">Rhodococcus equi</name>
    <dbReference type="NCBI Taxonomy" id="685727"/>
    <lineage>
        <taxon>Bacteria</taxon>
        <taxon>Bacillati</taxon>
        <taxon>Actinomycetota</taxon>
        <taxon>Actinomycetes</taxon>
        <taxon>Mycobacteriales</taxon>
        <taxon>Nocardiaceae</taxon>
        <taxon>Prescottella</taxon>
    </lineage>
</organism>
<proteinExistence type="inferred from homology"/>
<keyword evidence="7" id="KW-1133">Transmembrane helix</keyword>
<dbReference type="GO" id="GO:0006508">
    <property type="term" value="P:proteolysis"/>
    <property type="evidence" value="ECO:0007669"/>
    <property type="project" value="UniProtKB-KW"/>
</dbReference>
<dbReference type="InterPro" id="IPR052173">
    <property type="entry name" value="Beta-lactam_resp_regulator"/>
</dbReference>
<dbReference type="CDD" id="cd07326">
    <property type="entry name" value="M56_BlaR1_MecR1_like"/>
    <property type="match status" value="1"/>
</dbReference>
<evidence type="ECO:0000256" key="2">
    <source>
        <dbReference type="ARBA" id="ARBA00022723"/>
    </source>
</evidence>
<keyword evidence="5 6" id="KW-0482">Metalloprotease</keyword>
<keyword evidence="4 6" id="KW-0862">Zinc</keyword>
<evidence type="ECO:0000259" key="8">
    <source>
        <dbReference type="Pfam" id="PF01435"/>
    </source>
</evidence>
<dbReference type="Proteomes" id="UP001154400">
    <property type="component" value="Chromosome"/>
</dbReference>
<dbReference type="GO" id="GO:0046872">
    <property type="term" value="F:metal ion binding"/>
    <property type="evidence" value="ECO:0007669"/>
    <property type="project" value="UniProtKB-KW"/>
</dbReference>
<evidence type="ECO:0000256" key="3">
    <source>
        <dbReference type="ARBA" id="ARBA00022801"/>
    </source>
</evidence>
<keyword evidence="2" id="KW-0479">Metal-binding</keyword>
<dbReference type="InterPro" id="IPR001915">
    <property type="entry name" value="Peptidase_M48"/>
</dbReference>
<evidence type="ECO:0000313" key="10">
    <source>
        <dbReference type="Proteomes" id="UP000006892"/>
    </source>
</evidence>
<dbReference type="KEGG" id="req:REQ_21250"/>
<dbReference type="RefSeq" id="WP_013415884.1">
    <property type="nucleotide sequence ID" value="NC_014659.1"/>
</dbReference>
<dbReference type="AlphaFoldDB" id="A0A3S5Y6K6"/>
<evidence type="ECO:0000256" key="1">
    <source>
        <dbReference type="ARBA" id="ARBA00022670"/>
    </source>
</evidence>
<keyword evidence="7" id="KW-0472">Membrane</keyword>
<dbReference type="PANTHER" id="PTHR34978">
    <property type="entry name" value="POSSIBLE SENSOR-TRANSDUCER PROTEIN BLAR"/>
    <property type="match status" value="1"/>
</dbReference>
<dbReference type="Gene3D" id="3.30.2010.10">
    <property type="entry name" value="Metalloproteases ('zincins'), catalytic domain"/>
    <property type="match status" value="1"/>
</dbReference>
<gene>
    <name evidence="9" type="ordered locus">REQ_21250</name>
</gene>
<feature type="domain" description="Peptidase M48" evidence="8">
    <location>
        <begin position="134"/>
        <end position="198"/>
    </location>
</feature>
<accession>A0A3S5Y6K6</accession>
<evidence type="ECO:0000313" key="9">
    <source>
        <dbReference type="EMBL" id="CBH48179.1"/>
    </source>
</evidence>
<sequence>MSAAACLAAYAVTVAVVAPRILPRLTRSGIAPRLGVAAWLAAITTTVLAAVVTVVAVIAEAVVGRSIVDACEHLVHAVSGVHSAPAAQFATTVVALAAGGTLTFAGVQLTRNLAARRRVTFHHARSARMVGRRIAGVDAVVLDAPERAAYCVPGRPHAIVVTRGALDALDHPQLDAVLAHERAHLDGRHPQLLAVVRALADTAPRVSIFTAGAADVARLLEMCADDQAMRTHEPRMLLHGLVALAGASPVPDGAVGAGNVAVLDRAGRLASPADRADRLRNRAQLGAAIALLAALPLASTALALAGRMLCITAVL</sequence>
<protein>
    <submittedName>
        <fullName evidence="9">Secreted metallopeptidase</fullName>
    </submittedName>
</protein>
<name>A0A3S5Y6K6_RHOH1</name>
<evidence type="ECO:0000256" key="7">
    <source>
        <dbReference type="SAM" id="Phobius"/>
    </source>
</evidence>
<dbReference type="EMBL" id="FN563149">
    <property type="protein sequence ID" value="CBH48179.1"/>
    <property type="molecule type" value="Genomic_DNA"/>
</dbReference>
<comment type="cofactor">
    <cofactor evidence="6">
        <name>Zn(2+)</name>
        <dbReference type="ChEBI" id="CHEBI:29105"/>
    </cofactor>
    <text evidence="6">Binds 1 zinc ion per subunit.</text>
</comment>
<evidence type="ECO:0000256" key="5">
    <source>
        <dbReference type="ARBA" id="ARBA00023049"/>
    </source>
</evidence>
<feature type="transmembrane region" description="Helical" evidence="7">
    <location>
        <begin position="285"/>
        <end position="305"/>
    </location>
</feature>
<dbReference type="Pfam" id="PF01435">
    <property type="entry name" value="Peptidase_M48"/>
    <property type="match status" value="1"/>
</dbReference>
<keyword evidence="1 6" id="KW-0645">Protease</keyword>
<keyword evidence="3 6" id="KW-0378">Hydrolase</keyword>
<keyword evidence="7" id="KW-0812">Transmembrane</keyword>
<comment type="similarity">
    <text evidence="6">Belongs to the peptidase M48 family.</text>
</comment>
<feature type="transmembrane region" description="Helical" evidence="7">
    <location>
        <begin position="35"/>
        <end position="59"/>
    </location>
</feature>
<evidence type="ECO:0000256" key="6">
    <source>
        <dbReference type="RuleBase" id="RU003983"/>
    </source>
</evidence>
<evidence type="ECO:0000256" key="4">
    <source>
        <dbReference type="ARBA" id="ARBA00022833"/>
    </source>
</evidence>
<dbReference type="GO" id="GO:0004222">
    <property type="term" value="F:metalloendopeptidase activity"/>
    <property type="evidence" value="ECO:0007669"/>
    <property type="project" value="InterPro"/>
</dbReference>